<evidence type="ECO:0000313" key="4">
    <source>
        <dbReference type="Proteomes" id="UP001596296"/>
    </source>
</evidence>
<evidence type="ECO:0000259" key="2">
    <source>
        <dbReference type="Pfam" id="PF18477"/>
    </source>
</evidence>
<dbReference type="Pfam" id="PF18477">
    <property type="entry name" value="PIN_9"/>
    <property type="match status" value="2"/>
</dbReference>
<evidence type="ECO:0000313" key="3">
    <source>
        <dbReference type="EMBL" id="MFC6891720.1"/>
    </source>
</evidence>
<organism evidence="3 4">
    <name type="scientific">Halopenitus salinus</name>
    <dbReference type="NCBI Taxonomy" id="1198295"/>
    <lineage>
        <taxon>Archaea</taxon>
        <taxon>Methanobacteriati</taxon>
        <taxon>Methanobacteriota</taxon>
        <taxon>Stenosarchaea group</taxon>
        <taxon>Halobacteria</taxon>
        <taxon>Halobacteriales</taxon>
        <taxon>Haloferacaceae</taxon>
        <taxon>Halopenitus</taxon>
    </lineage>
</organism>
<dbReference type="Proteomes" id="UP001596296">
    <property type="component" value="Unassembled WGS sequence"/>
</dbReference>
<feature type="region of interest" description="Disordered" evidence="1">
    <location>
        <begin position="57"/>
        <end position="96"/>
    </location>
</feature>
<feature type="domain" description="VapC9 PIN-like" evidence="2">
    <location>
        <begin position="95"/>
        <end position="138"/>
    </location>
</feature>
<dbReference type="EMBL" id="JBHSXL010000003">
    <property type="protein sequence ID" value="MFC6891720.1"/>
    <property type="molecule type" value="Genomic_DNA"/>
</dbReference>
<sequence>MAPVEANVRLFEELDRLLGTHRTVVPAAVRSELDRLADGSGTEATAAAVGADLARRADPIEVDDTSSTTGTGETTQTRMEAEEMRRTTEESGGSANEYADDVLVALAERGAVTYVATNDRPLRDRILARDVPVIGLRGQNALAITEP</sequence>
<reference evidence="3 4" key="1">
    <citation type="journal article" date="2019" name="Int. J. Syst. Evol. Microbiol.">
        <title>The Global Catalogue of Microorganisms (GCM) 10K type strain sequencing project: providing services to taxonomists for standard genome sequencing and annotation.</title>
        <authorList>
            <consortium name="The Broad Institute Genomics Platform"/>
            <consortium name="The Broad Institute Genome Sequencing Center for Infectious Disease"/>
            <person name="Wu L."/>
            <person name="Ma J."/>
        </authorList>
    </citation>
    <scope>NUCLEOTIDE SEQUENCE [LARGE SCALE GENOMIC DNA]</scope>
    <source>
        <strain evidence="3 4">SKJ47</strain>
    </source>
</reference>
<evidence type="ECO:0000256" key="1">
    <source>
        <dbReference type="SAM" id="MobiDB-lite"/>
    </source>
</evidence>
<keyword evidence="4" id="KW-1185">Reference proteome</keyword>
<proteinExistence type="predicted"/>
<dbReference type="SUPFAM" id="SSF88723">
    <property type="entry name" value="PIN domain-like"/>
    <property type="match status" value="1"/>
</dbReference>
<dbReference type="Gene3D" id="3.40.50.1010">
    <property type="entry name" value="5'-nuclease"/>
    <property type="match status" value="1"/>
</dbReference>
<protein>
    <submittedName>
        <fullName evidence="3">Twitching motility protein PilT</fullName>
    </submittedName>
</protein>
<dbReference type="AlphaFoldDB" id="A0ABD5UTD6"/>
<dbReference type="RefSeq" id="WP_379741326.1">
    <property type="nucleotide sequence ID" value="NZ_JBHSVN010000001.1"/>
</dbReference>
<feature type="compositionally biased region" description="Basic and acidic residues" evidence="1">
    <location>
        <begin position="79"/>
        <end position="89"/>
    </location>
</feature>
<feature type="compositionally biased region" description="Low complexity" evidence="1">
    <location>
        <begin position="65"/>
        <end position="78"/>
    </location>
</feature>
<dbReference type="InterPro" id="IPR029060">
    <property type="entry name" value="PIN-like_dom_sf"/>
</dbReference>
<dbReference type="InterPro" id="IPR041120">
    <property type="entry name" value="PIN_9"/>
</dbReference>
<name>A0ABD5UTD6_9EURY</name>
<accession>A0ABD5UTD6</accession>
<dbReference type="CDD" id="cd09879">
    <property type="entry name" value="PIN_VapC_AF0591-like"/>
    <property type="match status" value="1"/>
</dbReference>
<gene>
    <name evidence="3" type="ORF">ACFQE9_03680</name>
</gene>
<comment type="caution">
    <text evidence="3">The sequence shown here is derived from an EMBL/GenBank/DDBJ whole genome shotgun (WGS) entry which is preliminary data.</text>
</comment>
<feature type="domain" description="VapC9 PIN-like" evidence="2">
    <location>
        <begin position="1"/>
        <end position="64"/>
    </location>
</feature>